<evidence type="ECO:0000313" key="3">
    <source>
        <dbReference type="EMBL" id="CAH0535921.1"/>
    </source>
</evidence>
<accession>A0ABM8ZYG2</accession>
<dbReference type="EMBL" id="CAKLDM010000001">
    <property type="protein sequence ID" value="CAH0535921.1"/>
    <property type="molecule type" value="Genomic_DNA"/>
</dbReference>
<sequence>MRTPLDRVRHAISFEIIGLVIIVFAFKHLGYDAGHIGVLGVVLSVIATGWNYIYNIGFDKFLLKRFGSIKKTTLIRIFHALIFEGGLVIITVPMIACFLNVGLFQALILDIGLVIFYVIYAYVFNLGYDKVFPVPEHAAKESH</sequence>
<organism evidence="3 4">
    <name type="scientific">Vibrio marisflavi CECT 7928</name>
    <dbReference type="NCBI Taxonomy" id="634439"/>
    <lineage>
        <taxon>Bacteria</taxon>
        <taxon>Pseudomonadati</taxon>
        <taxon>Pseudomonadota</taxon>
        <taxon>Gammaproteobacteria</taxon>
        <taxon>Vibrionales</taxon>
        <taxon>Vibrionaceae</taxon>
        <taxon>Vibrio</taxon>
    </lineage>
</organism>
<evidence type="ECO:0000256" key="1">
    <source>
        <dbReference type="SAM" id="Phobius"/>
    </source>
</evidence>
<feature type="transmembrane region" description="Helical" evidence="1">
    <location>
        <begin position="12"/>
        <end position="30"/>
    </location>
</feature>
<gene>
    <name evidence="3" type="ORF">VMF7928_00052</name>
</gene>
<dbReference type="InterPro" id="IPR007896">
    <property type="entry name" value="BTP_bacteria"/>
</dbReference>
<feature type="transmembrane region" description="Helical" evidence="1">
    <location>
        <begin position="102"/>
        <end position="123"/>
    </location>
</feature>
<feature type="domain" description="Chlorhexidine efflux transporter" evidence="2">
    <location>
        <begin position="2"/>
        <end position="62"/>
    </location>
</feature>
<name>A0ABM8ZYG2_9VIBR</name>
<comment type="caution">
    <text evidence="3">The sequence shown here is derived from an EMBL/GenBank/DDBJ whole genome shotgun (WGS) entry which is preliminary data.</text>
</comment>
<dbReference type="RefSeq" id="WP_237359472.1">
    <property type="nucleotide sequence ID" value="NZ_CAKLDM010000001.1"/>
</dbReference>
<protein>
    <recommendedName>
        <fullName evidence="2">Chlorhexidine efflux transporter domain-containing protein</fullName>
    </recommendedName>
</protein>
<dbReference type="NCBIfam" id="NF033664">
    <property type="entry name" value="PACE_transport"/>
    <property type="match status" value="1"/>
</dbReference>
<reference evidence="3" key="1">
    <citation type="submission" date="2021-11" db="EMBL/GenBank/DDBJ databases">
        <authorList>
            <person name="Rodrigo-Torres L."/>
            <person name="Arahal R. D."/>
            <person name="Lucena T."/>
        </authorList>
    </citation>
    <scope>NUCLEOTIDE SEQUENCE</scope>
    <source>
        <strain evidence="3">CECT 7928</strain>
    </source>
</reference>
<feature type="transmembrane region" description="Helical" evidence="1">
    <location>
        <begin position="36"/>
        <end position="54"/>
    </location>
</feature>
<proteinExistence type="predicted"/>
<keyword evidence="1" id="KW-1133">Transmembrane helix</keyword>
<dbReference type="Proteomes" id="UP000838748">
    <property type="component" value="Unassembled WGS sequence"/>
</dbReference>
<keyword evidence="4" id="KW-1185">Reference proteome</keyword>
<keyword evidence="1" id="KW-0812">Transmembrane</keyword>
<keyword evidence="1" id="KW-0472">Membrane</keyword>
<evidence type="ECO:0000313" key="4">
    <source>
        <dbReference type="Proteomes" id="UP000838748"/>
    </source>
</evidence>
<evidence type="ECO:0000259" key="2">
    <source>
        <dbReference type="Pfam" id="PF05232"/>
    </source>
</evidence>
<feature type="transmembrane region" description="Helical" evidence="1">
    <location>
        <begin position="74"/>
        <end position="96"/>
    </location>
</feature>
<feature type="domain" description="Chlorhexidine efflux transporter" evidence="2">
    <location>
        <begin position="71"/>
        <end position="133"/>
    </location>
</feature>
<dbReference type="InterPro" id="IPR058208">
    <property type="entry name" value="PACE"/>
</dbReference>
<dbReference type="Pfam" id="PF05232">
    <property type="entry name" value="BTP"/>
    <property type="match status" value="2"/>
</dbReference>